<keyword evidence="3" id="KW-0479">Metal-binding</keyword>
<comment type="caution">
    <text evidence="4">The sequence shown here is derived from an EMBL/GenBank/DDBJ whole genome shotgun (WGS) entry which is preliminary data.</text>
</comment>
<protein>
    <submittedName>
        <fullName evidence="4">Glycosyltransferase family 8 protein</fullName>
    </submittedName>
</protein>
<evidence type="ECO:0000313" key="4">
    <source>
        <dbReference type="EMBL" id="MFB9554497.1"/>
    </source>
</evidence>
<keyword evidence="5" id="KW-1185">Reference proteome</keyword>
<keyword evidence="1" id="KW-0328">Glycosyltransferase</keyword>
<dbReference type="SUPFAM" id="SSF53448">
    <property type="entry name" value="Nucleotide-diphospho-sugar transferases"/>
    <property type="match status" value="1"/>
</dbReference>
<dbReference type="InterPro" id="IPR050748">
    <property type="entry name" value="Glycosyltrans_8_dom-fam"/>
</dbReference>
<reference evidence="4 5" key="1">
    <citation type="submission" date="2024-09" db="EMBL/GenBank/DDBJ databases">
        <authorList>
            <person name="Sun Q."/>
            <person name="Mori K."/>
        </authorList>
    </citation>
    <scope>NUCLEOTIDE SEQUENCE [LARGE SCALE GENOMIC DNA]</scope>
    <source>
        <strain evidence="4 5">JCM 4414</strain>
    </source>
</reference>
<dbReference type="Proteomes" id="UP001589716">
    <property type="component" value="Unassembled WGS sequence"/>
</dbReference>
<dbReference type="CDD" id="cd04194">
    <property type="entry name" value="GT8_A4GalT_like"/>
    <property type="match status" value="1"/>
</dbReference>
<organism evidence="4 5">
    <name type="scientific">Streptomyces roseoviridis</name>
    <dbReference type="NCBI Taxonomy" id="67361"/>
    <lineage>
        <taxon>Bacteria</taxon>
        <taxon>Bacillati</taxon>
        <taxon>Actinomycetota</taxon>
        <taxon>Actinomycetes</taxon>
        <taxon>Kitasatosporales</taxon>
        <taxon>Streptomycetaceae</taxon>
        <taxon>Streptomyces</taxon>
    </lineage>
</organism>
<dbReference type="PANTHER" id="PTHR13778">
    <property type="entry name" value="GLYCOSYLTRANSFERASE 8 DOMAIN-CONTAINING PROTEIN"/>
    <property type="match status" value="1"/>
</dbReference>
<sequence length="298" mass="33424">MAGDDGTAARHERTCVGFAVDEAYALPMAVAGRSLIDHHAGAEPLEIVVLDLGITAPTRARVLASWPPGTRVRFVPLPRENLDGLPLSDHEFVLHLNRNVYGRWFLPELLPAAYRRLIYLDADILVLRDLSPLWRIDLGGQPFAVAQDKGIPYVSSDLGVPDYRELGLPARTKYFNAGVMVIDLDRWRTARIRERALHYARSHPDMRFADQEALNAVSGGAWAELPPEWNCPVDEELLGPRHDAAPRIIHFLGPDKPWLTDVAWAPYCQAAYTTYLRRTAWAKELPALPVPRRRGGHQ</sequence>
<evidence type="ECO:0000313" key="5">
    <source>
        <dbReference type="Proteomes" id="UP001589716"/>
    </source>
</evidence>
<keyword evidence="2" id="KW-0808">Transferase</keyword>
<dbReference type="RefSeq" id="WP_345487094.1">
    <property type="nucleotide sequence ID" value="NZ_BAAAWU010000001.1"/>
</dbReference>
<proteinExistence type="predicted"/>
<dbReference type="InterPro" id="IPR002495">
    <property type="entry name" value="Glyco_trans_8"/>
</dbReference>
<dbReference type="Gene3D" id="3.90.550.10">
    <property type="entry name" value="Spore Coat Polysaccharide Biosynthesis Protein SpsA, Chain A"/>
    <property type="match status" value="1"/>
</dbReference>
<dbReference type="InterPro" id="IPR029044">
    <property type="entry name" value="Nucleotide-diphossugar_trans"/>
</dbReference>
<dbReference type="Pfam" id="PF01501">
    <property type="entry name" value="Glyco_transf_8"/>
    <property type="match status" value="1"/>
</dbReference>
<dbReference type="PANTHER" id="PTHR13778:SF47">
    <property type="entry name" value="LIPOPOLYSACCHARIDE 1,3-GALACTOSYLTRANSFERASE"/>
    <property type="match status" value="1"/>
</dbReference>
<dbReference type="EMBL" id="JBHMCT010000007">
    <property type="protein sequence ID" value="MFB9554497.1"/>
    <property type="molecule type" value="Genomic_DNA"/>
</dbReference>
<accession>A0ABV5QM17</accession>
<gene>
    <name evidence="4" type="ORF">ACFFTP_09870</name>
</gene>
<evidence type="ECO:0000256" key="2">
    <source>
        <dbReference type="ARBA" id="ARBA00022679"/>
    </source>
</evidence>
<evidence type="ECO:0000256" key="3">
    <source>
        <dbReference type="ARBA" id="ARBA00022723"/>
    </source>
</evidence>
<name>A0ABV5QM17_9ACTN</name>
<evidence type="ECO:0000256" key="1">
    <source>
        <dbReference type="ARBA" id="ARBA00022676"/>
    </source>
</evidence>